<keyword evidence="2" id="KW-1185">Reference proteome</keyword>
<feature type="non-terminal residue" evidence="1">
    <location>
        <position position="135"/>
    </location>
</feature>
<evidence type="ECO:0000313" key="1">
    <source>
        <dbReference type="EMBL" id="PPR07570.1"/>
    </source>
</evidence>
<dbReference type="OrthoDB" id="3063088at2759"/>
<evidence type="ECO:0000313" key="2">
    <source>
        <dbReference type="Proteomes" id="UP000284706"/>
    </source>
</evidence>
<dbReference type="AlphaFoldDB" id="A0A409YX46"/>
<organism evidence="1 2">
    <name type="scientific">Gymnopilus dilepis</name>
    <dbReference type="NCBI Taxonomy" id="231916"/>
    <lineage>
        <taxon>Eukaryota</taxon>
        <taxon>Fungi</taxon>
        <taxon>Dikarya</taxon>
        <taxon>Basidiomycota</taxon>
        <taxon>Agaricomycotina</taxon>
        <taxon>Agaricomycetes</taxon>
        <taxon>Agaricomycetidae</taxon>
        <taxon>Agaricales</taxon>
        <taxon>Agaricineae</taxon>
        <taxon>Hymenogastraceae</taxon>
        <taxon>Gymnopilus</taxon>
    </lineage>
</organism>
<reference evidence="1 2" key="1">
    <citation type="journal article" date="2018" name="Evol. Lett.">
        <title>Horizontal gene cluster transfer increased hallucinogenic mushroom diversity.</title>
        <authorList>
            <person name="Reynolds H.T."/>
            <person name="Vijayakumar V."/>
            <person name="Gluck-Thaler E."/>
            <person name="Korotkin H.B."/>
            <person name="Matheny P.B."/>
            <person name="Slot J.C."/>
        </authorList>
    </citation>
    <scope>NUCLEOTIDE SEQUENCE [LARGE SCALE GENOMIC DNA]</scope>
    <source>
        <strain evidence="1 2">SRW20</strain>
    </source>
</reference>
<protein>
    <submittedName>
        <fullName evidence="1">Uncharacterized protein</fullName>
    </submittedName>
</protein>
<dbReference type="Proteomes" id="UP000284706">
    <property type="component" value="Unassembled WGS sequence"/>
</dbReference>
<name>A0A409YX46_9AGAR</name>
<dbReference type="InParanoid" id="A0A409YX46"/>
<gene>
    <name evidence="1" type="ORF">CVT26_002428</name>
</gene>
<dbReference type="EMBL" id="NHYE01000091">
    <property type="protein sequence ID" value="PPR07570.1"/>
    <property type="molecule type" value="Genomic_DNA"/>
</dbReference>
<proteinExistence type="predicted"/>
<accession>A0A409YX46</accession>
<sequence>MSNQQLRARNVPLQVLSIEHAYDGWSLRCSAVPLQQALDVIRAVVYARVPNAETLQPWALDVIRAVVYARVPNAETLQPWVGLPGSTFYLRIRDVPYYKRTPRSRDDKEARTSPSEVVAAMEASAVIKEHLFLKG</sequence>
<comment type="caution">
    <text evidence="1">The sequence shown here is derived from an EMBL/GenBank/DDBJ whole genome shotgun (WGS) entry which is preliminary data.</text>
</comment>